<protein>
    <submittedName>
        <fullName evidence="1">Uncharacterized protein</fullName>
    </submittedName>
</protein>
<dbReference type="EMBL" id="JAEAOA010000520">
    <property type="protein sequence ID" value="KAK3591786.1"/>
    <property type="molecule type" value="Genomic_DNA"/>
</dbReference>
<reference evidence="1" key="2">
    <citation type="journal article" date="2021" name="Genome Biol. Evol.">
        <title>Developing a high-quality reference genome for a parasitic bivalve with doubly uniparental inheritance (Bivalvia: Unionida).</title>
        <authorList>
            <person name="Smith C.H."/>
        </authorList>
    </citation>
    <scope>NUCLEOTIDE SEQUENCE</scope>
    <source>
        <strain evidence="1">CHS0354</strain>
        <tissue evidence="1">Mantle</tissue>
    </source>
</reference>
<evidence type="ECO:0000313" key="2">
    <source>
        <dbReference type="Proteomes" id="UP001195483"/>
    </source>
</evidence>
<proteinExistence type="predicted"/>
<gene>
    <name evidence="1" type="ORF">CHS0354_007635</name>
</gene>
<accession>A0AAE0SGW2</accession>
<keyword evidence="2" id="KW-1185">Reference proteome</keyword>
<comment type="caution">
    <text evidence="1">The sequence shown here is derived from an EMBL/GenBank/DDBJ whole genome shotgun (WGS) entry which is preliminary data.</text>
</comment>
<reference evidence="1" key="1">
    <citation type="journal article" date="2021" name="Genome Biol. Evol.">
        <title>A High-Quality Reference Genome for a Parasitic Bivalve with Doubly Uniparental Inheritance (Bivalvia: Unionida).</title>
        <authorList>
            <person name="Smith C.H."/>
        </authorList>
    </citation>
    <scope>NUCLEOTIDE SEQUENCE</scope>
    <source>
        <strain evidence="1">CHS0354</strain>
    </source>
</reference>
<evidence type="ECO:0000313" key="1">
    <source>
        <dbReference type="EMBL" id="KAK3591786.1"/>
    </source>
</evidence>
<sequence length="127" mass="14621">MLGNVRSNGQETQKAFCLKIKDGKIVLFFKGKKPKSIQMTEREELGMMHPFKNKPKQTTNSEKLGTFFMKMSGYFPMQSIWIASPKLETCSITMQICAYCNDSHKPKNPECPWAIREALTIEHIIIF</sequence>
<organism evidence="1 2">
    <name type="scientific">Potamilus streckersoni</name>
    <dbReference type="NCBI Taxonomy" id="2493646"/>
    <lineage>
        <taxon>Eukaryota</taxon>
        <taxon>Metazoa</taxon>
        <taxon>Spiralia</taxon>
        <taxon>Lophotrochozoa</taxon>
        <taxon>Mollusca</taxon>
        <taxon>Bivalvia</taxon>
        <taxon>Autobranchia</taxon>
        <taxon>Heteroconchia</taxon>
        <taxon>Palaeoheterodonta</taxon>
        <taxon>Unionida</taxon>
        <taxon>Unionoidea</taxon>
        <taxon>Unionidae</taxon>
        <taxon>Ambleminae</taxon>
        <taxon>Lampsilini</taxon>
        <taxon>Potamilus</taxon>
    </lineage>
</organism>
<reference evidence="1" key="3">
    <citation type="submission" date="2023-05" db="EMBL/GenBank/DDBJ databases">
        <authorList>
            <person name="Smith C.H."/>
        </authorList>
    </citation>
    <scope>NUCLEOTIDE SEQUENCE</scope>
    <source>
        <strain evidence="1">CHS0354</strain>
        <tissue evidence="1">Mantle</tissue>
    </source>
</reference>
<name>A0AAE0SGW2_9BIVA</name>
<dbReference type="AlphaFoldDB" id="A0AAE0SGW2"/>
<dbReference type="Proteomes" id="UP001195483">
    <property type="component" value="Unassembled WGS sequence"/>
</dbReference>